<keyword evidence="1" id="KW-0004">4Fe-4S</keyword>
<feature type="domain" description="4Fe-4S" evidence="6">
    <location>
        <begin position="357"/>
        <end position="418"/>
    </location>
</feature>
<evidence type="ECO:0000259" key="6">
    <source>
        <dbReference type="PROSITE" id="PS51656"/>
    </source>
</evidence>
<dbReference type="InterPro" id="IPR007202">
    <property type="entry name" value="4Fe-4S_dom"/>
</dbReference>
<organism evidence="7 8">
    <name type="scientific">Anaerovirgula multivorans</name>
    <dbReference type="NCBI Taxonomy" id="312168"/>
    <lineage>
        <taxon>Bacteria</taxon>
        <taxon>Bacillati</taxon>
        <taxon>Bacillota</taxon>
        <taxon>Clostridia</taxon>
        <taxon>Peptostreptococcales</taxon>
        <taxon>Natronincolaceae</taxon>
        <taxon>Anaerovirgula</taxon>
    </lineage>
</organism>
<dbReference type="PROSITE" id="PS51379">
    <property type="entry name" value="4FE4S_FER_2"/>
    <property type="match status" value="2"/>
</dbReference>
<evidence type="ECO:0000256" key="4">
    <source>
        <dbReference type="ARBA" id="ARBA00023014"/>
    </source>
</evidence>
<keyword evidence="4" id="KW-0411">Iron-sulfur</keyword>
<evidence type="ECO:0000256" key="2">
    <source>
        <dbReference type="ARBA" id="ARBA00022723"/>
    </source>
</evidence>
<dbReference type="AlphaFoldDB" id="A0A239J2B8"/>
<gene>
    <name evidence="7" type="ORF">SAMN05446037_103246</name>
</gene>
<evidence type="ECO:0000313" key="7">
    <source>
        <dbReference type="EMBL" id="SNT00071.1"/>
    </source>
</evidence>
<dbReference type="GO" id="GO:0051539">
    <property type="term" value="F:4 iron, 4 sulfur cluster binding"/>
    <property type="evidence" value="ECO:0007669"/>
    <property type="project" value="UniProtKB-KW"/>
</dbReference>
<dbReference type="Pfam" id="PF04060">
    <property type="entry name" value="FeS"/>
    <property type="match status" value="1"/>
</dbReference>
<dbReference type="OrthoDB" id="9798098at2"/>
<dbReference type="InterPro" id="IPR017900">
    <property type="entry name" value="4Fe4S_Fe_S_CS"/>
</dbReference>
<dbReference type="PROSITE" id="PS51656">
    <property type="entry name" value="4FE4S"/>
    <property type="match status" value="1"/>
</dbReference>
<feature type="domain" description="4Fe-4S ferredoxin-type" evidence="5">
    <location>
        <begin position="34"/>
        <end position="63"/>
    </location>
</feature>
<dbReference type="Gene3D" id="1.10.15.40">
    <property type="entry name" value="Electron transport complex subunit B, putative Fe-S cluster"/>
    <property type="match status" value="1"/>
</dbReference>
<dbReference type="PROSITE" id="PS00198">
    <property type="entry name" value="4FE4S_FER_1"/>
    <property type="match status" value="2"/>
</dbReference>
<dbReference type="InterPro" id="IPR004108">
    <property type="entry name" value="Fe_hydrogenase_lsu_C"/>
</dbReference>
<evidence type="ECO:0000259" key="5">
    <source>
        <dbReference type="PROSITE" id="PS51379"/>
    </source>
</evidence>
<dbReference type="InterPro" id="IPR009016">
    <property type="entry name" value="Fe_hydrogenase"/>
</dbReference>
<reference evidence="7 8" key="1">
    <citation type="submission" date="2017-06" db="EMBL/GenBank/DDBJ databases">
        <authorList>
            <person name="Kim H.J."/>
            <person name="Triplett B.A."/>
        </authorList>
    </citation>
    <scope>NUCLEOTIDE SEQUENCE [LARGE SCALE GENOMIC DNA]</scope>
    <source>
        <strain evidence="7 8">SCA</strain>
    </source>
</reference>
<dbReference type="InterPro" id="IPR017896">
    <property type="entry name" value="4Fe4S_Fe-S-bd"/>
</dbReference>
<dbReference type="RefSeq" id="WP_089284839.1">
    <property type="nucleotide sequence ID" value="NZ_FZOJ01000032.1"/>
</dbReference>
<keyword evidence="3" id="KW-0408">Iron</keyword>
<evidence type="ECO:0000256" key="1">
    <source>
        <dbReference type="ARBA" id="ARBA00022485"/>
    </source>
</evidence>
<dbReference type="SUPFAM" id="SSF53920">
    <property type="entry name" value="Fe-only hydrogenase"/>
    <property type="match status" value="1"/>
</dbReference>
<sequence length="573" mass="65386">MENNYALTLSDNGCKNCYKCIRNCPVKAIYFNKNLTEISSTRCIACGKCFNICPQKNKNMPNGLTRISDFIDNNRKMIASIDPTFVAYFGDNYKKLLTALRLLGFHYIGETAVAIDALNQHYEKIYLNDSKKHYITSACPTANLLIQKYYPELNEYMIPILSPMMVHGKLLKEKYGNESKVVFIGPCIAAKIECSDSLLDDMPLIDGVLSFQEVEDWIKTKNIAINELEDGFFDEEGSKDAKAFPLEGFPITQEKLPSDKNMIKVSGLENVKEILHSLMKDEVDPSYIEMNYCLNGCINGPVFHNFKKSLYSRKKLVQQYKEISGKIDKIESTHSTTEFDREFVNKKVENAKPNIAELRKILKEMGKFKTSDELNCGTCGYDTCRDKAIAVYNHMDKTEMCLPYIRNKSETISSLIFEHSPNHIFLVNRDLKIISINPAAVGHLYLDKQFDGDLHLSTILDFSDYMKVFETKKSICGKIVRLEEQNLTVIQNLLYIEEQDTVLAILNDITKEEQKEMELMEVKKNTADMLQKVITKQMMVVQEICSVLGETTAETKVALTKFLDVTLEKSGDR</sequence>
<proteinExistence type="predicted"/>
<accession>A0A239J2B8</accession>
<dbReference type="SUPFAM" id="SSF54862">
    <property type="entry name" value="4Fe-4S ferredoxins"/>
    <property type="match status" value="1"/>
</dbReference>
<evidence type="ECO:0000256" key="3">
    <source>
        <dbReference type="ARBA" id="ARBA00023004"/>
    </source>
</evidence>
<dbReference type="Gene3D" id="3.40.950.10">
    <property type="entry name" value="Fe-only Hydrogenase (Larger Subunit), Chain L, domain 3"/>
    <property type="match status" value="1"/>
</dbReference>
<evidence type="ECO:0000313" key="8">
    <source>
        <dbReference type="Proteomes" id="UP000198304"/>
    </source>
</evidence>
<keyword evidence="8" id="KW-1185">Reference proteome</keyword>
<keyword evidence="2" id="KW-0479">Metal-binding</keyword>
<protein>
    <submittedName>
        <fullName evidence="7">Iron only hydrogenase large subunit, C-terminal domain</fullName>
    </submittedName>
</protein>
<dbReference type="Proteomes" id="UP000198304">
    <property type="component" value="Unassembled WGS sequence"/>
</dbReference>
<dbReference type="GO" id="GO:0046872">
    <property type="term" value="F:metal ion binding"/>
    <property type="evidence" value="ECO:0007669"/>
    <property type="project" value="UniProtKB-KW"/>
</dbReference>
<dbReference type="PANTHER" id="PTHR11615">
    <property type="entry name" value="NITRATE, FORMATE, IRON DEHYDROGENASE"/>
    <property type="match status" value="1"/>
</dbReference>
<feature type="domain" description="4Fe-4S ferredoxin-type" evidence="5">
    <location>
        <begin position="5"/>
        <end position="33"/>
    </location>
</feature>
<name>A0A239J2B8_9FIRM</name>
<dbReference type="Pfam" id="PF02906">
    <property type="entry name" value="Fe_hyd_lg_C"/>
    <property type="match status" value="2"/>
</dbReference>
<dbReference type="Pfam" id="PF13237">
    <property type="entry name" value="Fer4_10"/>
    <property type="match status" value="1"/>
</dbReference>
<dbReference type="Gene3D" id="3.30.70.20">
    <property type="match status" value="1"/>
</dbReference>
<dbReference type="EMBL" id="FZOJ01000032">
    <property type="protein sequence ID" value="SNT00071.1"/>
    <property type="molecule type" value="Genomic_DNA"/>
</dbReference>
<dbReference type="InterPro" id="IPR050340">
    <property type="entry name" value="Cytosolic_Fe-S_CAF"/>
</dbReference>